<comment type="caution">
    <text evidence="10">Lacks conserved residue(s) required for the propagation of feature annotation.</text>
</comment>
<dbReference type="Pfam" id="PF03023">
    <property type="entry name" value="MurJ"/>
    <property type="match status" value="1"/>
</dbReference>
<feature type="transmembrane region" description="Helical" evidence="10">
    <location>
        <begin position="344"/>
        <end position="367"/>
    </location>
</feature>
<sequence>MLIKSIFTNSSGILVSRILGFGRDLLTASILGANIYSDIFFVAFKLPNLFRRIFAEGAFTQAFIPAYAKTKQKIRFTSAIFLQFLALILFLSLLVTLFSKFVTHVIALGFDAKTVDLAAPLVAINFYYLPMIFIVTFMAALLQYKHHFATTAFSTALLNLALIAALLLSKNLEKYEITYYMSYGVLVGGFLQILVHLIAIKKKNLLKVFTFNKINISENKFYKNFVSATVGSSTSHISAFLDTWLASFLVSGSISYLYYANRVFQLPLALFAIATSTALFPMIARAIKNKDEDNALRLMKKSTIILTALLAISTLIGIVFDKFIVQLLFQRGAFTSTDTTNTALILSMYLIGLIPFGIAKIFSLWLYSHEKQFLAAKISMKALGFNIVFSLLLITPYGAAGLAFASTLSGFILFFLTIKEFGFIKFKQLIFSK</sequence>
<keyword evidence="12" id="KW-1185">Reference proteome</keyword>
<keyword evidence="7 10" id="KW-0472">Membrane</keyword>
<dbReference type="EMBL" id="CP001999">
    <property type="protein sequence ID" value="ADG93776.1"/>
    <property type="molecule type" value="Genomic_DNA"/>
</dbReference>
<dbReference type="AlphaFoldDB" id="D5V0G4"/>
<reference evidence="11 12" key="1">
    <citation type="journal article" date="2010" name="Stand. Genomic Sci.">
        <title>Complete genome sequence of Arcobacter nitrofigilis type strain (CI).</title>
        <authorList>
            <person name="Pati A."/>
            <person name="Gronow S."/>
            <person name="Lapidus A."/>
            <person name="Copeland A."/>
            <person name="Glavina Del Rio T."/>
            <person name="Nolan M."/>
            <person name="Lucas S."/>
            <person name="Tice H."/>
            <person name="Cheng J.F."/>
            <person name="Han C."/>
            <person name="Chertkov O."/>
            <person name="Bruce D."/>
            <person name="Tapia R."/>
            <person name="Goodwin L."/>
            <person name="Pitluck S."/>
            <person name="Liolios K."/>
            <person name="Ivanova N."/>
            <person name="Mavromatis K."/>
            <person name="Chen A."/>
            <person name="Palaniappan K."/>
            <person name="Land M."/>
            <person name="Hauser L."/>
            <person name="Chang Y.J."/>
            <person name="Jeffries C.D."/>
            <person name="Detter J.C."/>
            <person name="Rohde M."/>
            <person name="Goker M."/>
            <person name="Bristow J."/>
            <person name="Eisen J.A."/>
            <person name="Markowitz V."/>
            <person name="Hugenholtz P."/>
            <person name="Klenk H.P."/>
            <person name="Kyrpides N.C."/>
        </authorList>
    </citation>
    <scope>NUCLEOTIDE SEQUENCE [LARGE SCALE GENOMIC DNA]</scope>
    <source>
        <strain evidence="12">ATCC 33309 / DSM 7299 / CCUG 15893 / LMG 7604 / NCTC 12251 / CI</strain>
    </source>
</reference>
<keyword evidence="4 10" id="KW-0133">Cell shape</keyword>
<dbReference type="GO" id="GO:0008360">
    <property type="term" value="P:regulation of cell shape"/>
    <property type="evidence" value="ECO:0007669"/>
    <property type="project" value="UniProtKB-KW"/>
</dbReference>
<comment type="subcellular location">
    <subcellularLocation>
        <location evidence="10">Cell inner membrane</location>
        <topology evidence="10">Multi-pass membrane protein</topology>
    </subcellularLocation>
    <subcellularLocation>
        <location evidence="1">Cell membrane</location>
        <topology evidence="1">Multi-pass membrane protein</topology>
    </subcellularLocation>
</comment>
<dbReference type="UniPathway" id="UPA00219"/>
<keyword evidence="5 10" id="KW-0573">Peptidoglycan synthesis</keyword>
<dbReference type="GO" id="GO:0015648">
    <property type="term" value="F:lipid-linked peptidoglycan transporter activity"/>
    <property type="evidence" value="ECO:0007669"/>
    <property type="project" value="UniProtKB-UniRule"/>
</dbReference>
<accession>D5V0G4</accession>
<dbReference type="RefSeq" id="WP_013135921.1">
    <property type="nucleotide sequence ID" value="NC_014166.1"/>
</dbReference>
<dbReference type="PANTHER" id="PTHR47019:SF1">
    <property type="entry name" value="LIPID II FLIPPASE MURJ"/>
    <property type="match status" value="1"/>
</dbReference>
<dbReference type="GO" id="GO:0005886">
    <property type="term" value="C:plasma membrane"/>
    <property type="evidence" value="ECO:0007669"/>
    <property type="project" value="UniProtKB-SubCell"/>
</dbReference>
<evidence type="ECO:0000256" key="3">
    <source>
        <dbReference type="ARBA" id="ARBA00022692"/>
    </source>
</evidence>
<evidence type="ECO:0000256" key="9">
    <source>
        <dbReference type="ARBA" id="ARBA00061532"/>
    </source>
</evidence>
<dbReference type="Proteomes" id="UP000000939">
    <property type="component" value="Chromosome"/>
</dbReference>
<evidence type="ECO:0000256" key="8">
    <source>
        <dbReference type="ARBA" id="ARBA00060041"/>
    </source>
</evidence>
<evidence type="ECO:0000256" key="4">
    <source>
        <dbReference type="ARBA" id="ARBA00022960"/>
    </source>
</evidence>
<organism evidence="11 12">
    <name type="scientific">Arcobacter nitrofigilis (strain ATCC 33309 / DSM 7299 / CCUG 15893 / LMG 7604 / NCTC 12251 / CI)</name>
    <name type="common">Campylobacter nitrofigilis</name>
    <dbReference type="NCBI Taxonomy" id="572480"/>
    <lineage>
        <taxon>Bacteria</taxon>
        <taxon>Pseudomonadati</taxon>
        <taxon>Campylobacterota</taxon>
        <taxon>Epsilonproteobacteria</taxon>
        <taxon>Campylobacterales</taxon>
        <taxon>Arcobacteraceae</taxon>
        <taxon>Arcobacter</taxon>
    </lineage>
</organism>
<evidence type="ECO:0000256" key="1">
    <source>
        <dbReference type="ARBA" id="ARBA00004651"/>
    </source>
</evidence>
<dbReference type="GO" id="GO:0034204">
    <property type="term" value="P:lipid translocation"/>
    <property type="evidence" value="ECO:0007669"/>
    <property type="project" value="TreeGrafter"/>
</dbReference>
<keyword evidence="3 10" id="KW-0812">Transmembrane</keyword>
<proteinExistence type="inferred from homology"/>
<keyword evidence="6 10" id="KW-1133">Transmembrane helix</keyword>
<name>D5V0G4_ARCNC</name>
<comment type="pathway">
    <text evidence="10">Cell wall biogenesis; peptidoglycan biosynthesis.</text>
</comment>
<keyword evidence="10" id="KW-0997">Cell inner membrane</keyword>
<dbReference type="CDD" id="cd13123">
    <property type="entry name" value="MATE_MurJ_like"/>
    <property type="match status" value="1"/>
</dbReference>
<feature type="transmembrane region" description="Helical" evidence="10">
    <location>
        <begin position="304"/>
        <end position="324"/>
    </location>
</feature>
<dbReference type="GO" id="GO:0071555">
    <property type="term" value="P:cell wall organization"/>
    <property type="evidence" value="ECO:0007669"/>
    <property type="project" value="UniProtKB-KW"/>
</dbReference>
<dbReference type="PRINTS" id="PR01806">
    <property type="entry name" value="VIRFACTRMVIN"/>
</dbReference>
<dbReference type="GO" id="GO:0009252">
    <property type="term" value="P:peptidoglycan biosynthetic process"/>
    <property type="evidence" value="ECO:0007669"/>
    <property type="project" value="UniProtKB-UniRule"/>
</dbReference>
<dbReference type="InterPro" id="IPR051050">
    <property type="entry name" value="Lipid_II_flippase_MurJ/MviN"/>
</dbReference>
<gene>
    <name evidence="10" type="primary">murJ</name>
    <name evidence="11" type="ordered locus">Arnit_2122</name>
</gene>
<evidence type="ECO:0000256" key="7">
    <source>
        <dbReference type="ARBA" id="ARBA00023136"/>
    </source>
</evidence>
<evidence type="ECO:0000256" key="10">
    <source>
        <dbReference type="HAMAP-Rule" id="MF_02078"/>
    </source>
</evidence>
<protein>
    <recommendedName>
        <fullName evidence="10">Probable lipid II flippase MurJ</fullName>
    </recommendedName>
</protein>
<evidence type="ECO:0000256" key="2">
    <source>
        <dbReference type="ARBA" id="ARBA00022475"/>
    </source>
</evidence>
<dbReference type="STRING" id="572480.Arnit_2122"/>
<dbReference type="HOGENOM" id="CLU_006797_5_0_7"/>
<dbReference type="eggNOG" id="COG0728">
    <property type="taxonomic scope" value="Bacteria"/>
</dbReference>
<keyword evidence="2 10" id="KW-1003">Cell membrane</keyword>
<keyword evidence="10" id="KW-0961">Cell wall biogenesis/degradation</keyword>
<keyword evidence="10" id="KW-0813">Transport</keyword>
<evidence type="ECO:0000256" key="5">
    <source>
        <dbReference type="ARBA" id="ARBA00022984"/>
    </source>
</evidence>
<evidence type="ECO:0000313" key="11">
    <source>
        <dbReference type="EMBL" id="ADG93776.1"/>
    </source>
</evidence>
<feature type="transmembrane region" description="Helical" evidence="10">
    <location>
        <begin position="148"/>
        <end position="168"/>
    </location>
</feature>
<feature type="transmembrane region" description="Helical" evidence="10">
    <location>
        <begin position="25"/>
        <end position="44"/>
    </location>
</feature>
<feature type="transmembrane region" description="Helical" evidence="10">
    <location>
        <begin position="264"/>
        <end position="283"/>
    </location>
</feature>
<feature type="transmembrane region" description="Helical" evidence="10">
    <location>
        <begin position="180"/>
        <end position="200"/>
    </location>
</feature>
<dbReference type="HAMAP" id="MF_02078">
    <property type="entry name" value="MurJ_MviN"/>
    <property type="match status" value="1"/>
</dbReference>
<dbReference type="KEGG" id="ant:Arnit_2122"/>
<comment type="function">
    <text evidence="8 10">Involved in peptidoglycan biosynthesis. Transports lipid-linked peptidoglycan precursors from the inner to the outer leaflet of the cytoplasmic membrane.</text>
</comment>
<comment type="similarity">
    <text evidence="9 10">Belongs to the MurJ/MviN family.</text>
</comment>
<dbReference type="NCBIfam" id="TIGR01695">
    <property type="entry name" value="murJ_mviN"/>
    <property type="match status" value="1"/>
</dbReference>
<feature type="transmembrane region" description="Helical" evidence="10">
    <location>
        <begin position="79"/>
        <end position="98"/>
    </location>
</feature>
<evidence type="ECO:0000313" key="12">
    <source>
        <dbReference type="Proteomes" id="UP000000939"/>
    </source>
</evidence>
<dbReference type="PANTHER" id="PTHR47019">
    <property type="entry name" value="LIPID II FLIPPASE MURJ"/>
    <property type="match status" value="1"/>
</dbReference>
<dbReference type="InterPro" id="IPR004268">
    <property type="entry name" value="MurJ"/>
</dbReference>
<dbReference type="OrthoDB" id="9786339at2"/>
<evidence type="ECO:0000256" key="6">
    <source>
        <dbReference type="ARBA" id="ARBA00022989"/>
    </source>
</evidence>
<feature type="transmembrane region" description="Helical" evidence="10">
    <location>
        <begin position="118"/>
        <end position="141"/>
    </location>
</feature>
<feature type="transmembrane region" description="Helical" evidence="10">
    <location>
        <begin position="400"/>
        <end position="418"/>
    </location>
</feature>